<dbReference type="NCBIfam" id="NF037970">
    <property type="entry name" value="vanZ_1"/>
    <property type="match status" value="1"/>
</dbReference>
<organism evidence="3">
    <name type="scientific">bioreactor metagenome</name>
    <dbReference type="NCBI Taxonomy" id="1076179"/>
    <lineage>
        <taxon>unclassified sequences</taxon>
        <taxon>metagenomes</taxon>
        <taxon>ecological metagenomes</taxon>
    </lineage>
</organism>
<reference evidence="3" key="1">
    <citation type="submission" date="2019-08" db="EMBL/GenBank/DDBJ databases">
        <authorList>
            <person name="Kucharzyk K."/>
            <person name="Murdoch R.W."/>
            <person name="Higgins S."/>
            <person name="Loffler F."/>
        </authorList>
    </citation>
    <scope>NUCLEOTIDE SEQUENCE</scope>
</reference>
<evidence type="ECO:0000313" key="3">
    <source>
        <dbReference type="EMBL" id="MPL97106.1"/>
    </source>
</evidence>
<feature type="transmembrane region" description="Helical" evidence="1">
    <location>
        <begin position="74"/>
        <end position="94"/>
    </location>
</feature>
<dbReference type="EMBL" id="VSSQ01000541">
    <property type="protein sequence ID" value="MPL97106.1"/>
    <property type="molecule type" value="Genomic_DNA"/>
</dbReference>
<accession>A0A644W0S7</accession>
<name>A0A644W0S7_9ZZZZ</name>
<gene>
    <name evidence="3" type="ORF">SDC9_43294</name>
</gene>
<keyword evidence="1" id="KW-0472">Membrane</keyword>
<feature type="transmembrane region" description="Helical" evidence="1">
    <location>
        <begin position="12"/>
        <end position="29"/>
    </location>
</feature>
<protein>
    <recommendedName>
        <fullName evidence="2">VanZ-like domain-containing protein</fullName>
    </recommendedName>
</protein>
<dbReference type="InterPro" id="IPR006976">
    <property type="entry name" value="VanZ-like"/>
</dbReference>
<feature type="transmembrane region" description="Helical" evidence="1">
    <location>
        <begin position="106"/>
        <end position="124"/>
    </location>
</feature>
<feature type="domain" description="VanZ-like" evidence="2">
    <location>
        <begin position="22"/>
        <end position="121"/>
    </location>
</feature>
<comment type="caution">
    <text evidence="3">The sequence shown here is derived from an EMBL/GenBank/DDBJ whole genome shotgun (WGS) entry which is preliminary data.</text>
</comment>
<dbReference type="PANTHER" id="PTHR28008">
    <property type="entry name" value="DOMAIN PROTEIN, PUTATIVE (AFU_ORTHOLOGUE AFUA_3G10980)-RELATED"/>
    <property type="match status" value="1"/>
</dbReference>
<keyword evidence="1" id="KW-0812">Transmembrane</keyword>
<proteinExistence type="predicted"/>
<keyword evidence="1" id="KW-1133">Transmembrane helix</keyword>
<sequence>MPAKAKNLMPSILWTVVILVLTLLPGNYIPRVGSFWNLFSPDKLIHIFLFSVLVVLLFSGFYKQYPGRGKRYITVKVLAFSIILAIISELLQALLPLGRSGNIYDIIADFAGIILGWLIFFQYLKKKQKKLPVN</sequence>
<feature type="transmembrane region" description="Helical" evidence="1">
    <location>
        <begin position="44"/>
        <end position="62"/>
    </location>
</feature>
<dbReference type="Pfam" id="PF04892">
    <property type="entry name" value="VanZ"/>
    <property type="match status" value="1"/>
</dbReference>
<dbReference type="PANTHER" id="PTHR28008:SF1">
    <property type="entry name" value="DOMAIN PROTEIN, PUTATIVE (AFU_ORTHOLOGUE AFUA_3G10980)-RELATED"/>
    <property type="match status" value="1"/>
</dbReference>
<evidence type="ECO:0000259" key="2">
    <source>
        <dbReference type="Pfam" id="PF04892"/>
    </source>
</evidence>
<evidence type="ECO:0000256" key="1">
    <source>
        <dbReference type="SAM" id="Phobius"/>
    </source>
</evidence>
<dbReference type="AlphaFoldDB" id="A0A644W0S7"/>